<proteinExistence type="inferred from homology"/>
<keyword evidence="8" id="KW-1185">Reference proteome</keyword>
<keyword evidence="3" id="KW-0862">Zinc</keyword>
<dbReference type="GeneID" id="90533595"/>
<dbReference type="Pfam" id="PF01475">
    <property type="entry name" value="FUR"/>
    <property type="match status" value="1"/>
</dbReference>
<accession>A0ABT1S029</accession>
<name>A0ABT1S029_9FIRM</name>
<evidence type="ECO:0000256" key="2">
    <source>
        <dbReference type="ARBA" id="ARBA00022491"/>
    </source>
</evidence>
<evidence type="ECO:0000256" key="3">
    <source>
        <dbReference type="ARBA" id="ARBA00022833"/>
    </source>
</evidence>
<dbReference type="Gene3D" id="1.10.10.10">
    <property type="entry name" value="Winged helix-like DNA-binding domain superfamily/Winged helix DNA-binding domain"/>
    <property type="match status" value="1"/>
</dbReference>
<keyword evidence="5" id="KW-0238">DNA-binding</keyword>
<dbReference type="InterPro" id="IPR002481">
    <property type="entry name" value="FUR"/>
</dbReference>
<gene>
    <name evidence="7" type="ORF">NE695_08200</name>
</gene>
<dbReference type="InterPro" id="IPR036390">
    <property type="entry name" value="WH_DNA-bd_sf"/>
</dbReference>
<protein>
    <submittedName>
        <fullName evidence="7">Transcriptional repressor</fullName>
    </submittedName>
</protein>
<dbReference type="SUPFAM" id="SSF46785">
    <property type="entry name" value="Winged helix' DNA-binding domain"/>
    <property type="match status" value="1"/>
</dbReference>
<evidence type="ECO:0000256" key="6">
    <source>
        <dbReference type="ARBA" id="ARBA00023163"/>
    </source>
</evidence>
<dbReference type="PANTHER" id="PTHR33202">
    <property type="entry name" value="ZINC UPTAKE REGULATION PROTEIN"/>
    <property type="match status" value="1"/>
</dbReference>
<evidence type="ECO:0000256" key="1">
    <source>
        <dbReference type="ARBA" id="ARBA00007957"/>
    </source>
</evidence>
<evidence type="ECO:0000313" key="7">
    <source>
        <dbReference type="EMBL" id="MCQ4839895.1"/>
    </source>
</evidence>
<dbReference type="EMBL" id="JANFZH010000016">
    <property type="protein sequence ID" value="MCQ4839895.1"/>
    <property type="molecule type" value="Genomic_DNA"/>
</dbReference>
<dbReference type="InterPro" id="IPR043135">
    <property type="entry name" value="Fur_C"/>
</dbReference>
<dbReference type="Proteomes" id="UP001524473">
    <property type="component" value="Unassembled WGS sequence"/>
</dbReference>
<evidence type="ECO:0000313" key="8">
    <source>
        <dbReference type="Proteomes" id="UP001524473"/>
    </source>
</evidence>
<evidence type="ECO:0000256" key="4">
    <source>
        <dbReference type="ARBA" id="ARBA00023015"/>
    </source>
</evidence>
<comment type="caution">
    <text evidence="7">The sequence shown here is derived from an EMBL/GenBank/DDBJ whole genome shotgun (WGS) entry which is preliminary data.</text>
</comment>
<dbReference type="CDD" id="cd07153">
    <property type="entry name" value="Fur_like"/>
    <property type="match status" value="1"/>
</dbReference>
<sequence>MEKRENFSRKRTAILNALQETDVHPTADWVYAQLKPRYPNLSLGTVYRNLKKFCENGKAVSVGVINGQEHFDGNVKPHAHFVCRECGAVLDVHETFFEENELARISQKFGLSVEEAGVMFRGVCGQCHKKGSAA</sequence>
<dbReference type="InterPro" id="IPR036388">
    <property type="entry name" value="WH-like_DNA-bd_sf"/>
</dbReference>
<organism evidence="7 8">
    <name type="scientific">Neglectibacter timonensis</name>
    <dbReference type="NCBI Taxonomy" id="1776382"/>
    <lineage>
        <taxon>Bacteria</taxon>
        <taxon>Bacillati</taxon>
        <taxon>Bacillota</taxon>
        <taxon>Clostridia</taxon>
        <taxon>Eubacteriales</taxon>
        <taxon>Oscillospiraceae</taxon>
        <taxon>Neglectibacter</taxon>
    </lineage>
</organism>
<dbReference type="RefSeq" id="WP_066866831.1">
    <property type="nucleotide sequence ID" value="NZ_CABKVV010000014.1"/>
</dbReference>
<reference evidence="7 8" key="1">
    <citation type="submission" date="2022-06" db="EMBL/GenBank/DDBJ databases">
        <title>Isolation of gut microbiota from human fecal samples.</title>
        <authorList>
            <person name="Pamer E.G."/>
            <person name="Barat B."/>
            <person name="Waligurski E."/>
            <person name="Medina S."/>
            <person name="Paddock L."/>
            <person name="Mostad J."/>
        </authorList>
    </citation>
    <scope>NUCLEOTIDE SEQUENCE [LARGE SCALE GENOMIC DNA]</scope>
    <source>
        <strain evidence="7 8">DFI.9.73</strain>
    </source>
</reference>
<keyword evidence="2" id="KW-0678">Repressor</keyword>
<keyword evidence="4" id="KW-0805">Transcription regulation</keyword>
<dbReference type="Gene3D" id="3.30.1490.190">
    <property type="match status" value="1"/>
</dbReference>
<comment type="similarity">
    <text evidence="1">Belongs to the Fur family.</text>
</comment>
<evidence type="ECO:0000256" key="5">
    <source>
        <dbReference type="ARBA" id="ARBA00023125"/>
    </source>
</evidence>
<keyword evidence="6" id="KW-0804">Transcription</keyword>
<dbReference type="PANTHER" id="PTHR33202:SF7">
    <property type="entry name" value="FERRIC UPTAKE REGULATION PROTEIN"/>
    <property type="match status" value="1"/>
</dbReference>